<dbReference type="EMBL" id="JACEGA010000001">
    <property type="protein sequence ID" value="MBB2184628.1"/>
    <property type="molecule type" value="Genomic_DNA"/>
</dbReference>
<organism evidence="1 2">
    <name type="scientific">Variimorphobacter saccharofermentans</name>
    <dbReference type="NCBI Taxonomy" id="2755051"/>
    <lineage>
        <taxon>Bacteria</taxon>
        <taxon>Bacillati</taxon>
        <taxon>Bacillota</taxon>
        <taxon>Clostridia</taxon>
        <taxon>Lachnospirales</taxon>
        <taxon>Lachnospiraceae</taxon>
        <taxon>Variimorphobacter</taxon>
    </lineage>
</organism>
<evidence type="ECO:0000313" key="2">
    <source>
        <dbReference type="Proteomes" id="UP000574276"/>
    </source>
</evidence>
<comment type="caution">
    <text evidence="1">The sequence shown here is derived from an EMBL/GenBank/DDBJ whole genome shotgun (WGS) entry which is preliminary data.</text>
</comment>
<evidence type="ECO:0000313" key="1">
    <source>
        <dbReference type="EMBL" id="MBB2184628.1"/>
    </source>
</evidence>
<accession>A0A839K5J7</accession>
<dbReference type="AlphaFoldDB" id="A0A839K5J7"/>
<reference evidence="1 2" key="1">
    <citation type="submission" date="2020-07" db="EMBL/GenBank/DDBJ databases">
        <title>Characterization and genome sequencing of isolate MD1, a novel member within the family Lachnospiraceae.</title>
        <authorList>
            <person name="Rettenmaier R."/>
            <person name="Di Bello L."/>
            <person name="Zinser C."/>
            <person name="Scheitz K."/>
            <person name="Liebl W."/>
            <person name="Zverlov V."/>
        </authorList>
    </citation>
    <scope>NUCLEOTIDE SEQUENCE [LARGE SCALE GENOMIC DNA]</scope>
    <source>
        <strain evidence="1 2">MD1</strain>
    </source>
</reference>
<proteinExistence type="predicted"/>
<protein>
    <submittedName>
        <fullName evidence="1">Uncharacterized protein</fullName>
    </submittedName>
</protein>
<name>A0A839K5J7_9FIRM</name>
<dbReference type="Proteomes" id="UP000574276">
    <property type="component" value="Unassembled WGS sequence"/>
</dbReference>
<dbReference type="RefSeq" id="WP_228354190.1">
    <property type="nucleotide sequence ID" value="NZ_JACEGA010000001.1"/>
</dbReference>
<keyword evidence="2" id="KW-1185">Reference proteome</keyword>
<gene>
    <name evidence="1" type="ORF">H0486_17290</name>
</gene>
<sequence length="74" mass="8506">MKKIDSISISTYENSEGYFFDIVTNHAEGKCEIWLHKKESSIKEYIASASVDGELPTEEYILKMIDNCLRHAFS</sequence>